<keyword evidence="3" id="KW-1185">Reference proteome</keyword>
<keyword evidence="1" id="KW-0812">Transmembrane</keyword>
<dbReference type="Proteomes" id="UP000321389">
    <property type="component" value="Chromosome"/>
</dbReference>
<reference evidence="2" key="1">
    <citation type="submission" date="2020-04" db="EMBL/GenBank/DDBJ databases">
        <title>Nitratireductor sp. nov. isolated from mangrove soil.</title>
        <authorList>
            <person name="Ye Y."/>
        </authorList>
    </citation>
    <scope>NUCLEOTIDE SEQUENCE</scope>
    <source>
        <strain evidence="2">SY7</strain>
    </source>
</reference>
<protein>
    <submittedName>
        <fullName evidence="2">Uncharacterized protein</fullName>
    </submittedName>
</protein>
<name>A0A5B8KZT9_9HYPH</name>
<evidence type="ECO:0000313" key="3">
    <source>
        <dbReference type="Proteomes" id="UP000321389"/>
    </source>
</evidence>
<dbReference type="RefSeq" id="WP_146299751.1">
    <property type="nucleotide sequence ID" value="NZ_CP042301.2"/>
</dbReference>
<gene>
    <name evidence="2" type="ORF">FQ775_12365</name>
</gene>
<dbReference type="KEGG" id="niy:FQ775_12365"/>
<accession>A0A5B8KZT9</accession>
<feature type="transmembrane region" description="Helical" evidence="1">
    <location>
        <begin position="102"/>
        <end position="124"/>
    </location>
</feature>
<keyword evidence="1" id="KW-1133">Transmembrane helix</keyword>
<evidence type="ECO:0000256" key="1">
    <source>
        <dbReference type="SAM" id="Phobius"/>
    </source>
</evidence>
<proteinExistence type="predicted"/>
<evidence type="ECO:0000313" key="2">
    <source>
        <dbReference type="EMBL" id="QDZ01106.1"/>
    </source>
</evidence>
<organism evidence="2 3">
    <name type="scientific">Nitratireductor mangrovi</name>
    <dbReference type="NCBI Taxonomy" id="2599600"/>
    <lineage>
        <taxon>Bacteria</taxon>
        <taxon>Pseudomonadati</taxon>
        <taxon>Pseudomonadota</taxon>
        <taxon>Alphaproteobacteria</taxon>
        <taxon>Hyphomicrobiales</taxon>
        <taxon>Phyllobacteriaceae</taxon>
        <taxon>Nitratireductor</taxon>
    </lineage>
</organism>
<feature type="transmembrane region" description="Helical" evidence="1">
    <location>
        <begin position="12"/>
        <end position="29"/>
    </location>
</feature>
<feature type="transmembrane region" description="Helical" evidence="1">
    <location>
        <begin position="65"/>
        <end position="82"/>
    </location>
</feature>
<keyword evidence="1" id="KW-0472">Membrane</keyword>
<dbReference type="AlphaFoldDB" id="A0A5B8KZT9"/>
<feature type="transmembrane region" description="Helical" evidence="1">
    <location>
        <begin position="130"/>
        <end position="153"/>
    </location>
</feature>
<dbReference type="EMBL" id="CP042301">
    <property type="protein sequence ID" value="QDZ01106.1"/>
    <property type="molecule type" value="Genomic_DNA"/>
</dbReference>
<sequence>MIDIGIGVWRNAAIWVWPVFLVFLAAGLWSTRTRDSSVMPYLFSPLLGLLPANAIDALPHFPANWLAFACAYVIGAAFAFRWQDDLILHKHGRHQRLQGDRVTLFVLMLIFFSNLAAGVVSDLAPQFRQMILVTVAFAGVTGACSGSFAGRALRVLSRRRRAIPPP</sequence>